<feature type="compositionally biased region" description="Basic and acidic residues" evidence="1">
    <location>
        <begin position="147"/>
        <end position="156"/>
    </location>
</feature>
<dbReference type="Proteomes" id="UP000478052">
    <property type="component" value="Unassembled WGS sequence"/>
</dbReference>
<accession>A0A6G0W0M8</accession>
<dbReference type="AlphaFoldDB" id="A0A6G0W0M8"/>
<name>A0A6G0W0M8_APHCR</name>
<evidence type="ECO:0000313" key="3">
    <source>
        <dbReference type="Proteomes" id="UP000478052"/>
    </source>
</evidence>
<dbReference type="EMBL" id="VUJU01009837">
    <property type="protein sequence ID" value="KAF0717347.1"/>
    <property type="molecule type" value="Genomic_DNA"/>
</dbReference>
<organism evidence="2 3">
    <name type="scientific">Aphis craccivora</name>
    <name type="common">Cowpea aphid</name>
    <dbReference type="NCBI Taxonomy" id="307492"/>
    <lineage>
        <taxon>Eukaryota</taxon>
        <taxon>Metazoa</taxon>
        <taxon>Ecdysozoa</taxon>
        <taxon>Arthropoda</taxon>
        <taxon>Hexapoda</taxon>
        <taxon>Insecta</taxon>
        <taxon>Pterygota</taxon>
        <taxon>Neoptera</taxon>
        <taxon>Paraneoptera</taxon>
        <taxon>Hemiptera</taxon>
        <taxon>Sternorrhyncha</taxon>
        <taxon>Aphidomorpha</taxon>
        <taxon>Aphidoidea</taxon>
        <taxon>Aphididae</taxon>
        <taxon>Aphidini</taxon>
        <taxon>Aphis</taxon>
        <taxon>Aphis</taxon>
    </lineage>
</organism>
<reference evidence="2 3" key="1">
    <citation type="submission" date="2019-08" db="EMBL/GenBank/DDBJ databases">
        <title>Whole genome of Aphis craccivora.</title>
        <authorList>
            <person name="Voronova N.V."/>
            <person name="Shulinski R.S."/>
            <person name="Bandarenka Y.V."/>
            <person name="Zhorov D.G."/>
            <person name="Warner D."/>
        </authorList>
    </citation>
    <scope>NUCLEOTIDE SEQUENCE [LARGE SCALE GENOMIC DNA]</scope>
    <source>
        <strain evidence="2">180601</strain>
        <tissue evidence="2">Whole Body</tissue>
    </source>
</reference>
<dbReference type="OrthoDB" id="6617150at2759"/>
<evidence type="ECO:0000313" key="2">
    <source>
        <dbReference type="EMBL" id="KAF0717347.1"/>
    </source>
</evidence>
<gene>
    <name evidence="2" type="ORF">FWK35_00030984</name>
</gene>
<evidence type="ECO:0000256" key="1">
    <source>
        <dbReference type="SAM" id="MobiDB-lite"/>
    </source>
</evidence>
<keyword evidence="3" id="KW-1185">Reference proteome</keyword>
<comment type="caution">
    <text evidence="2">The sequence shown here is derived from an EMBL/GenBank/DDBJ whole genome shotgun (WGS) entry which is preliminary data.</text>
</comment>
<proteinExistence type="predicted"/>
<feature type="region of interest" description="Disordered" evidence="1">
    <location>
        <begin position="146"/>
        <end position="174"/>
    </location>
</feature>
<protein>
    <submittedName>
        <fullName evidence="2">Uncharacterized protein</fullName>
    </submittedName>
</protein>
<sequence length="626" mass="73383">MLNMATEHLVPTENSMHYAYANHNVMVLDPYCLQNLTQNNSIVIDKNNIENENSVINHENQNLSQNNHVVDQISYEVELENQNILFEVGQDYQNYVLLPASDSKRDDKSSIDDDYSYISGSDEYENQFSYNNRNEYNNLTQNSTIDHTSESEDEYKLGSSNENENSNLTKRGTKRKRIKHLTIERRDVKRRRGRHVDEIRKKWSFYYTITNLDGIKVYICKLFYLATLGFSSKNDNFIQNICSTNMTDKSAIVKYLPNEINATYMYTDFKEKNPAIKCSYDLYRRTLREMNISFTKLCHEECELCEVNDQHDSTHTKQTLNEQCNSCDVCKKYTLYLEQYINARAKYEGHAVQNKKDDEIYVSADLQKVIMLPRMENFKAAIFTKKVIAFNESFVPIGPKGCIKPLAIIWHEGIQGRKQEDLTSCFRAFFLHFKDMKKITIWLDNCSAQNKNWCFLTFLIQIINSQEIDALEISLYYVQPVHSFMSADHFHHQVELAMKTMGKLYDYSDFEQCIKSANKCFVDAKVMRVEDFFDYKSESEKGLDYLMYSTTYDDYSPLQQLDFLKQSTLKKGIEQPLQKISPRGIHPSKKQSIIQVLLPLMPQIRRKFWLDFPTSETANDLYEEGD</sequence>